<protein>
    <recommendedName>
        <fullName evidence="1">DUF6316 domain-containing protein</fullName>
    </recommendedName>
</protein>
<organism evidence="2 3">
    <name type="scientific">Hahella chejuensis (strain KCTC 2396)</name>
    <dbReference type="NCBI Taxonomy" id="349521"/>
    <lineage>
        <taxon>Bacteria</taxon>
        <taxon>Pseudomonadati</taxon>
        <taxon>Pseudomonadota</taxon>
        <taxon>Gammaproteobacteria</taxon>
        <taxon>Oceanospirillales</taxon>
        <taxon>Hahellaceae</taxon>
        <taxon>Hahella</taxon>
    </lineage>
</organism>
<keyword evidence="3" id="KW-1185">Reference proteome</keyword>
<dbReference type="OrthoDB" id="6198395at2"/>
<dbReference type="InterPro" id="IPR045630">
    <property type="entry name" value="DUF6316"/>
</dbReference>
<dbReference type="HOGENOM" id="CLU_2897928_0_0_6"/>
<gene>
    <name evidence="2" type="ordered locus">HCH_02508</name>
</gene>
<evidence type="ECO:0000313" key="3">
    <source>
        <dbReference type="Proteomes" id="UP000000238"/>
    </source>
</evidence>
<dbReference type="RefSeq" id="WP_011396379.1">
    <property type="nucleotide sequence ID" value="NC_007645.1"/>
</dbReference>
<proteinExistence type="predicted"/>
<evidence type="ECO:0000259" key="1">
    <source>
        <dbReference type="Pfam" id="PF19837"/>
    </source>
</evidence>
<name>Q2SJ64_HAHCH</name>
<dbReference type="Proteomes" id="UP000000238">
    <property type="component" value="Chromosome"/>
</dbReference>
<dbReference type="EMBL" id="CP000155">
    <property type="protein sequence ID" value="ABC29310.1"/>
    <property type="molecule type" value="Genomic_DNA"/>
</dbReference>
<dbReference type="AlphaFoldDB" id="Q2SJ64"/>
<accession>Q2SJ64</accession>
<dbReference type="Pfam" id="PF19837">
    <property type="entry name" value="DUF6316"/>
    <property type="match status" value="1"/>
</dbReference>
<reference evidence="2 3" key="1">
    <citation type="journal article" date="2005" name="Nucleic Acids Res.">
        <title>Genomic blueprint of Hahella chejuensis, a marine microbe producing an algicidal agent.</title>
        <authorList>
            <person name="Jeong H."/>
            <person name="Yim J.H."/>
            <person name="Lee C."/>
            <person name="Choi S.-H."/>
            <person name="Park Y.K."/>
            <person name="Yoon S.H."/>
            <person name="Hur C.-G."/>
            <person name="Kang H.-Y."/>
            <person name="Kim D."/>
            <person name="Lee H.H."/>
            <person name="Park K.H."/>
            <person name="Park S.-H."/>
            <person name="Park H.-S."/>
            <person name="Lee H.K."/>
            <person name="Oh T.K."/>
            <person name="Kim J.F."/>
        </authorList>
    </citation>
    <scope>NUCLEOTIDE SEQUENCE [LARGE SCALE GENOMIC DNA]</scope>
    <source>
        <strain evidence="2 3">KCTC 2396</strain>
    </source>
</reference>
<evidence type="ECO:0000313" key="2">
    <source>
        <dbReference type="EMBL" id="ABC29310.1"/>
    </source>
</evidence>
<sequence length="64" mass="7630">MNQMTRNDDAVQRPSYDRSDRFYIENGEWFYLTREQIPIGPYASQQEAEDGLNAYIDYMQVEAE</sequence>
<feature type="domain" description="DUF6316" evidence="1">
    <location>
        <begin position="6"/>
        <end position="60"/>
    </location>
</feature>
<dbReference type="KEGG" id="hch:HCH_02508"/>